<evidence type="ECO:0000313" key="6">
    <source>
        <dbReference type="Proteomes" id="UP001174909"/>
    </source>
</evidence>
<dbReference type="PROSITE" id="PS50077">
    <property type="entry name" value="HEAT_REPEAT"/>
    <property type="match status" value="1"/>
</dbReference>
<dbReference type="EMBL" id="CASHTH010002554">
    <property type="protein sequence ID" value="CAI8031671.1"/>
    <property type="molecule type" value="Genomic_DNA"/>
</dbReference>
<feature type="repeat" description="HEAT" evidence="1">
    <location>
        <begin position="2341"/>
        <end position="2378"/>
    </location>
</feature>
<keyword evidence="6" id="KW-1185">Reference proteome</keyword>
<feature type="compositionally biased region" description="Acidic residues" evidence="2">
    <location>
        <begin position="901"/>
        <end position="911"/>
    </location>
</feature>
<dbReference type="GO" id="GO:0030686">
    <property type="term" value="C:90S preribosome"/>
    <property type="evidence" value="ECO:0007669"/>
    <property type="project" value="TreeGrafter"/>
</dbReference>
<organism evidence="5 6">
    <name type="scientific">Geodia barretti</name>
    <name type="common">Barrett's horny sponge</name>
    <dbReference type="NCBI Taxonomy" id="519541"/>
    <lineage>
        <taxon>Eukaryota</taxon>
        <taxon>Metazoa</taxon>
        <taxon>Porifera</taxon>
        <taxon>Demospongiae</taxon>
        <taxon>Heteroscleromorpha</taxon>
        <taxon>Tetractinellida</taxon>
        <taxon>Astrophorina</taxon>
        <taxon>Geodiidae</taxon>
        <taxon>Geodia</taxon>
    </lineage>
</organism>
<feature type="region of interest" description="Disordered" evidence="2">
    <location>
        <begin position="2470"/>
        <end position="2491"/>
    </location>
</feature>
<dbReference type="InterPro" id="IPR011430">
    <property type="entry name" value="UTP20_N"/>
</dbReference>
<dbReference type="InterPro" id="IPR046523">
    <property type="entry name" value="UTP20_dom"/>
</dbReference>
<sequence length="2602" mass="292244">MERSKSKAKGRSDKLFRFQSFTERIASIKIDVVHQTRTTSTDAPDESETFFGTALHKWRELNCTSSFVQFHGKVVSCSKSLPQLVHHKDEILTALLDHLQSSDTLAHEPLLDLVVQLARDIQSDFYPHFTSVFPVLVSVCLCHDPQLIQDGFSAIAHIFKFLWRHMLRDIENVYSLYSELLVQSQKSHIRQFAAESFGFLLRKVRDQEKLLGMIFTSLSDNPELVEGVGQLIFEVCKGVPRQFHSCTEKVLQSSLEHMTSSSSPRPLSHDLVFATLSHTVQLMAEHTRRDFSSPLWSPILSCLNGLVRLWKACPESVPLSRNLDHVLHLVGVAVAWHKGSRIKDSGRIVEILEEVLSPSFSVADSLLSTALHLVTSLVLVGPHVPECHAHSPGLLRLLCSRGRCEEVETVLKCFRELSEKHPSFLTNILPDCVKYCDRACESRENHTHIIHFLAELCLAFDPKWARPESGTPAGNFRTPQPPSSGGQNFTLQLEWGEGGGGRVLRSGSGVCGLKQLVTALQGVVVGGYGMVGVVSGEGVESEESGRGCGDLANTWAALVCAQHLSSVPSMLCEEVNKLLWNLTHSLQKTTPTSNQDHTHCQQLLMVWSQAVCTLTSSGRPLPLPWDHILPLLQCWRSSPNVLTAVERYLNRLPVSSPLPPLRLLFRPHNCRHFVISSLFSFPTSVGLALMYVRVLTLKVIKRCLSRDTSNAGCDATDTSNAESDVTAEDSGSSRLVELVEICLKAEQPPAILTEIPLRFLIGSLYVNLSLLWEPIKHLIISYAVDERKKLFWEIFGHFLERSSNISEVQNTTAPPSESHNWHDSIPALFRFQYGLVCGMERGRPDHVNFRRLLWGILSDIPSFAEPRSRTLVPLFLQFIEKEYALRVDNLMEFQDLRCSSENDDFEEEEEREERAKDEEEEKEITAETEVEDVAMEVEEEEGREKEMRGGENKTADTKSRRKKKETTEKKQSGGRGLTKVFSKFTNPKVLYRQEDLHNLYMKLLTHRDTEVQELAIDCLLTYKAPYLVPYHENLGRLMENASFREELLNFNTDSDNCVVAEEHRTGLLPILLRILYGRIQRPVGVAMSRVGVASRRMAVLQFLAGCEERDIDEFFSLLLLPFRTLLDSSEDEERLLEVDIGRVIPLRKQLGFVRMLSMILAVLGPRVEPHLPTFLSLLLGLAHIYRTILDHSRHLIQPVFVTVIKTLRQLVVVRLIECFKTFTNYDFSPFEDKIFGTIVWPQLVRLPSESIQHPTPLMRLLSAWSKFQRYHKLLGRSVPKDLQPASPQESNISSGGQKFTLGVPPILHYVYQCLFSPGVSVKVAGCVMEMTLDLLECAGEEGGRGEVGERGGEGVRLVLAHVPTLLAYLGGRVRSKYERTAEGEGGNLQLEFTVLSRISTHVNDSEECATLGSLLLPFVSAHKYRKQQESVLVTLKNLLASIRDTSSFFRPLSKFFGELTSRQNRKLLCETFQVLAEKDAKWKRTADIVSMVNKWDSRHIEEPAYETRQEGYADASELLSSETSWTVDCVLPILHNAIYTLNMSSEMSLRDAASSFVTCLLSHVGTDAGEKFHYLVMNVVVTAVKKGLRSGQEFARLEYISVLSSLVKYYPLHPRFVDMATHLANEDKEADFFENVRHLQLHRHTKAMRKLATACKCGQLSPHSMTGFLVPLANQVLFHSTSNVEQNLVTESVNVISGMCLQLKWTKYCYFLRHYLRLLTKKSDVHKTLIRVVVGILDSFHFDVCGASSGTLGKREKEEGKERGREEQEEIKEGEEEKGENEEEEEMSPSLTLQQKIHDTIVKTIIPSLAAVLTKGSSPTPAHKLSSKSNDHEANVLRVPVAMAMTKLLLHLPQSTLITHLPSLLLKVCEILRSRSQDARGAARDTLVKMAAALGPAFLPYIFKEMKDLLTRGYQLHVLGYSLHSILNGVCPILKTGDLDPSLDLVSQIPILPYSHSLILRFWWRICLECRQKRGRPGSRLLRYQRERIRRAARASILEAKASSRTSRVAEEVLRQIGYGILSNDGLTPQALLVFVHGLVSDAVPRLLTTKPHPPHVATTMHSSAPRRPEDCRLIPREPGRARPKPASQSNVAIHVITEFGLQVLRTAFKKGKFDSSSTEQLQMLDPFLPLLTLSLASRHTKVLTHSLHCLLPLLRLSLPSLDGSVNLVVAALFGVLRKYARSGEMSGTNRELVVAAFKAMTVVLREVKQSQISEDELKLLLSYVEEDIHDYRRQITAFPLLRAILGRKFVVEDIHKLMYKVAQLSVTSDSDTTRLQCRQAVVHYVMDYPLGKKLKKILDFYVCNLSYEDQNGRESVVEFFSLIFSKFPDLLIRRYASFFFLPLSAQLANDDSSTVKRMITQTLSSLFKRLNSAAMNDVIAMVKTWLSHTQLSHKKLAVQLVGILTESQGRPFEAHLPTFLPLLSHSLLLQHQYPVDGEELISMATNEPVSMVTEESVSVESGAMEMGRVSKETKNGTEGNGSDNEEGLTVEDEIENETRAPDERSLDHFLFGVVTVLSKLLTTCGALRSPLHQTLVTSTMATIGVCITEWSKNGSGRICPAVSCFATLLQCSGASTNHIHAAQLVVVHPKKCMIIEVVSIA</sequence>
<feature type="domain" description="U3 small nucleolar RNA-associated protein 20 N-terminal" evidence="3">
    <location>
        <begin position="979"/>
        <end position="1590"/>
    </location>
</feature>
<feature type="compositionally biased region" description="Acidic residues" evidence="2">
    <location>
        <begin position="918"/>
        <end position="941"/>
    </location>
</feature>
<feature type="region of interest" description="Disordered" evidence="2">
    <location>
        <begin position="1751"/>
        <end position="1792"/>
    </location>
</feature>
<feature type="domain" description="U3 small nucleolar RNA-associated protein 20" evidence="4">
    <location>
        <begin position="1831"/>
        <end position="1949"/>
    </location>
</feature>
<feature type="compositionally biased region" description="Basic and acidic residues" evidence="2">
    <location>
        <begin position="1753"/>
        <end position="1766"/>
    </location>
</feature>
<evidence type="ECO:0000259" key="3">
    <source>
        <dbReference type="Pfam" id="PF07539"/>
    </source>
</evidence>
<dbReference type="InterPro" id="IPR021133">
    <property type="entry name" value="HEAT_type_2"/>
</dbReference>
<comment type="caution">
    <text evidence="5">The sequence shown here is derived from an EMBL/GenBank/DDBJ whole genome shotgun (WGS) entry which is preliminary data.</text>
</comment>
<feature type="region of interest" description="Disordered" evidence="2">
    <location>
        <begin position="469"/>
        <end position="488"/>
    </location>
</feature>
<proteinExistence type="predicted"/>
<feature type="region of interest" description="Disordered" evidence="2">
    <location>
        <begin position="708"/>
        <end position="728"/>
    </location>
</feature>
<feature type="region of interest" description="Disordered" evidence="2">
    <location>
        <begin position="900"/>
        <end position="975"/>
    </location>
</feature>
<dbReference type="Pfam" id="PF20416">
    <property type="entry name" value="UTP20"/>
    <property type="match status" value="1"/>
</dbReference>
<protein>
    <submittedName>
        <fullName evidence="5">Small subunit processome component 20 homolog</fullName>
    </submittedName>
</protein>
<dbReference type="InterPro" id="IPR011989">
    <property type="entry name" value="ARM-like"/>
</dbReference>
<dbReference type="PANTHER" id="PTHR17695:SF11">
    <property type="entry name" value="SMALL SUBUNIT PROCESSOME COMPONENT 20 HOMOLOG"/>
    <property type="match status" value="1"/>
</dbReference>
<feature type="region of interest" description="Disordered" evidence="2">
    <location>
        <begin position="2050"/>
        <end position="2071"/>
    </location>
</feature>
<dbReference type="PANTHER" id="PTHR17695">
    <property type="entry name" value="SMALL SUBUNIT PROCESSOME COMPONENT 20 HOMOLOG"/>
    <property type="match status" value="1"/>
</dbReference>
<feature type="compositionally biased region" description="Basic and acidic residues" evidence="2">
    <location>
        <begin position="942"/>
        <end position="958"/>
    </location>
</feature>
<name>A0AA35SN55_GEOBA</name>
<gene>
    <name evidence="5" type="ORF">GBAR_LOCUS17967</name>
</gene>
<evidence type="ECO:0000256" key="2">
    <source>
        <dbReference type="SAM" id="MobiDB-lite"/>
    </source>
</evidence>
<evidence type="ECO:0000259" key="4">
    <source>
        <dbReference type="Pfam" id="PF20416"/>
    </source>
</evidence>
<dbReference type="Pfam" id="PF07539">
    <property type="entry name" value="UTP20_N"/>
    <property type="match status" value="1"/>
</dbReference>
<evidence type="ECO:0000256" key="1">
    <source>
        <dbReference type="PROSITE-ProRule" id="PRU00103"/>
    </source>
</evidence>
<accession>A0AA35SN55</accession>
<dbReference type="GO" id="GO:0032040">
    <property type="term" value="C:small-subunit processome"/>
    <property type="evidence" value="ECO:0007669"/>
    <property type="project" value="TreeGrafter"/>
</dbReference>
<dbReference type="SUPFAM" id="SSF48371">
    <property type="entry name" value="ARM repeat"/>
    <property type="match status" value="3"/>
</dbReference>
<feature type="compositionally biased region" description="Acidic residues" evidence="2">
    <location>
        <begin position="1767"/>
        <end position="1787"/>
    </location>
</feature>
<evidence type="ECO:0000313" key="5">
    <source>
        <dbReference type="EMBL" id="CAI8031671.1"/>
    </source>
</evidence>
<dbReference type="InterPro" id="IPR052575">
    <property type="entry name" value="SSU_processome_comp_20"/>
</dbReference>
<reference evidence="5" key="1">
    <citation type="submission" date="2023-03" db="EMBL/GenBank/DDBJ databases">
        <authorList>
            <person name="Steffen K."/>
            <person name="Cardenas P."/>
        </authorList>
    </citation>
    <scope>NUCLEOTIDE SEQUENCE</scope>
</reference>
<dbReference type="Gene3D" id="1.25.10.10">
    <property type="entry name" value="Leucine-rich Repeat Variant"/>
    <property type="match status" value="3"/>
</dbReference>
<dbReference type="InterPro" id="IPR016024">
    <property type="entry name" value="ARM-type_fold"/>
</dbReference>
<dbReference type="Proteomes" id="UP001174909">
    <property type="component" value="Unassembled WGS sequence"/>
</dbReference>